<organism evidence="2 3">
    <name type="scientific">Taxus chinensis</name>
    <name type="common">Chinese yew</name>
    <name type="synonym">Taxus wallichiana var. chinensis</name>
    <dbReference type="NCBI Taxonomy" id="29808"/>
    <lineage>
        <taxon>Eukaryota</taxon>
        <taxon>Viridiplantae</taxon>
        <taxon>Streptophyta</taxon>
        <taxon>Embryophyta</taxon>
        <taxon>Tracheophyta</taxon>
        <taxon>Spermatophyta</taxon>
        <taxon>Pinopsida</taxon>
        <taxon>Pinidae</taxon>
        <taxon>Conifers II</taxon>
        <taxon>Cupressales</taxon>
        <taxon>Taxaceae</taxon>
        <taxon>Taxus</taxon>
    </lineage>
</organism>
<protein>
    <submittedName>
        <fullName evidence="2">Uncharacterized protein</fullName>
    </submittedName>
</protein>
<evidence type="ECO:0000313" key="3">
    <source>
        <dbReference type="Proteomes" id="UP000824469"/>
    </source>
</evidence>
<dbReference type="EMBL" id="JAHRHJ020000011">
    <property type="protein sequence ID" value="KAH9294720.1"/>
    <property type="molecule type" value="Genomic_DNA"/>
</dbReference>
<evidence type="ECO:0000256" key="1">
    <source>
        <dbReference type="SAM" id="MobiDB-lite"/>
    </source>
</evidence>
<accession>A0AA38C662</accession>
<keyword evidence="3" id="KW-1185">Reference proteome</keyword>
<evidence type="ECO:0000313" key="2">
    <source>
        <dbReference type="EMBL" id="KAH9294720.1"/>
    </source>
</evidence>
<reference evidence="2 3" key="1">
    <citation type="journal article" date="2021" name="Nat. Plants">
        <title>The Taxus genome provides insights into paclitaxel biosynthesis.</title>
        <authorList>
            <person name="Xiong X."/>
            <person name="Gou J."/>
            <person name="Liao Q."/>
            <person name="Li Y."/>
            <person name="Zhou Q."/>
            <person name="Bi G."/>
            <person name="Li C."/>
            <person name="Du R."/>
            <person name="Wang X."/>
            <person name="Sun T."/>
            <person name="Guo L."/>
            <person name="Liang H."/>
            <person name="Lu P."/>
            <person name="Wu Y."/>
            <person name="Zhang Z."/>
            <person name="Ro D.K."/>
            <person name="Shang Y."/>
            <person name="Huang S."/>
            <person name="Yan J."/>
        </authorList>
    </citation>
    <scope>NUCLEOTIDE SEQUENCE [LARGE SCALE GENOMIC DNA]</scope>
    <source>
        <strain evidence="2">Ta-2019</strain>
    </source>
</reference>
<name>A0AA38C662_TAXCH</name>
<dbReference type="AlphaFoldDB" id="A0AA38C662"/>
<feature type="non-terminal residue" evidence="2">
    <location>
        <position position="74"/>
    </location>
</feature>
<gene>
    <name evidence="2" type="ORF">KI387_038308</name>
</gene>
<comment type="caution">
    <text evidence="2">The sequence shown here is derived from an EMBL/GenBank/DDBJ whole genome shotgun (WGS) entry which is preliminary data.</text>
</comment>
<feature type="non-terminal residue" evidence="2">
    <location>
        <position position="1"/>
    </location>
</feature>
<dbReference type="Proteomes" id="UP000824469">
    <property type="component" value="Unassembled WGS sequence"/>
</dbReference>
<proteinExistence type="predicted"/>
<feature type="region of interest" description="Disordered" evidence="1">
    <location>
        <begin position="1"/>
        <end position="37"/>
    </location>
</feature>
<sequence>SPPNRIPKKNGTITMGATCRTPGSYITPLHELPRGNRKNFPKFKGDGKIHPDENIAALDIVACGVLGVEHEDVS</sequence>